<dbReference type="KEGG" id="sfr:Sfri_2961"/>
<evidence type="ECO:0000259" key="4">
    <source>
        <dbReference type="PROSITE" id="PS50893"/>
    </source>
</evidence>
<dbReference type="Gene3D" id="3.40.50.300">
    <property type="entry name" value="P-loop containing nucleotide triphosphate hydrolases"/>
    <property type="match status" value="1"/>
</dbReference>
<dbReference type="SUPFAM" id="SSF52540">
    <property type="entry name" value="P-loop containing nucleoside triphosphate hydrolases"/>
    <property type="match status" value="1"/>
</dbReference>
<dbReference type="EMBL" id="CP000447">
    <property type="protein sequence ID" value="ABI72800.1"/>
    <property type="molecule type" value="Genomic_DNA"/>
</dbReference>
<dbReference type="STRING" id="318167.Sfri_2961"/>
<proteinExistence type="predicted"/>
<dbReference type="SMART" id="SM00382">
    <property type="entry name" value="AAA"/>
    <property type="match status" value="1"/>
</dbReference>
<dbReference type="InterPro" id="IPR050093">
    <property type="entry name" value="ABC_SmlMolc_Importer"/>
</dbReference>
<dbReference type="Pfam" id="PF00005">
    <property type="entry name" value="ABC_tran"/>
    <property type="match status" value="1"/>
</dbReference>
<dbReference type="HOGENOM" id="CLU_000604_1_22_6"/>
<dbReference type="OrthoDB" id="9802264at2"/>
<dbReference type="PANTHER" id="PTHR42781:SF4">
    <property type="entry name" value="SPERMIDINE_PUTRESCINE IMPORT ATP-BINDING PROTEIN POTA"/>
    <property type="match status" value="1"/>
</dbReference>
<dbReference type="eggNOG" id="COG4136">
    <property type="taxonomic scope" value="Bacteria"/>
</dbReference>
<evidence type="ECO:0000313" key="6">
    <source>
        <dbReference type="Proteomes" id="UP000000684"/>
    </source>
</evidence>
<dbReference type="GO" id="GO:0016887">
    <property type="term" value="F:ATP hydrolysis activity"/>
    <property type="evidence" value="ECO:0007669"/>
    <property type="project" value="InterPro"/>
</dbReference>
<dbReference type="RefSeq" id="WP_011638409.1">
    <property type="nucleotide sequence ID" value="NC_008345.1"/>
</dbReference>
<evidence type="ECO:0000313" key="5">
    <source>
        <dbReference type="EMBL" id="ABI72800.1"/>
    </source>
</evidence>
<keyword evidence="2" id="KW-0547">Nucleotide-binding</keyword>
<dbReference type="InterPro" id="IPR017871">
    <property type="entry name" value="ABC_transporter-like_CS"/>
</dbReference>
<evidence type="ECO:0000256" key="1">
    <source>
        <dbReference type="ARBA" id="ARBA00022448"/>
    </source>
</evidence>
<dbReference type="InterPro" id="IPR003439">
    <property type="entry name" value="ABC_transporter-like_ATP-bd"/>
</dbReference>
<evidence type="ECO:0000256" key="3">
    <source>
        <dbReference type="ARBA" id="ARBA00022840"/>
    </source>
</evidence>
<keyword evidence="3" id="KW-0067">ATP-binding</keyword>
<keyword evidence="6" id="KW-1185">Reference proteome</keyword>
<dbReference type="AlphaFoldDB" id="Q07YW4"/>
<feature type="domain" description="ABC transporter" evidence="4">
    <location>
        <begin position="14"/>
        <end position="226"/>
    </location>
</feature>
<dbReference type="PROSITE" id="PS00211">
    <property type="entry name" value="ABC_TRANSPORTER_1"/>
    <property type="match status" value="1"/>
</dbReference>
<name>Q07YW4_SHEFN</name>
<reference evidence="5 6" key="1">
    <citation type="submission" date="2006-08" db="EMBL/GenBank/DDBJ databases">
        <title>Complete sequence of Shewanella frigidimarina NCIMB 400.</title>
        <authorList>
            <consortium name="US DOE Joint Genome Institute"/>
            <person name="Copeland A."/>
            <person name="Lucas S."/>
            <person name="Lapidus A."/>
            <person name="Barry K."/>
            <person name="Detter J.C."/>
            <person name="Glavina del Rio T."/>
            <person name="Hammon N."/>
            <person name="Israni S."/>
            <person name="Dalin E."/>
            <person name="Tice H."/>
            <person name="Pitluck S."/>
            <person name="Fredrickson J.K."/>
            <person name="Kolker E."/>
            <person name="McCuel L.A."/>
            <person name="DiChristina T."/>
            <person name="Nealson K.H."/>
            <person name="Newman D."/>
            <person name="Tiedje J.M."/>
            <person name="Zhou J."/>
            <person name="Romine M.F."/>
            <person name="Culley D.E."/>
            <person name="Serres M."/>
            <person name="Chertkov O."/>
            <person name="Brettin T."/>
            <person name="Bruce D."/>
            <person name="Han C."/>
            <person name="Tapia R."/>
            <person name="Gilna P."/>
            <person name="Schmutz J."/>
            <person name="Larimer F."/>
            <person name="Land M."/>
            <person name="Hauser L."/>
            <person name="Kyrpides N."/>
            <person name="Mikhailova N."/>
            <person name="Richardson P."/>
        </authorList>
    </citation>
    <scope>NUCLEOTIDE SEQUENCE [LARGE SCALE GENOMIC DNA]</scope>
    <source>
        <strain evidence="5 6">NCIMB 400</strain>
    </source>
</reference>
<evidence type="ECO:0000256" key="2">
    <source>
        <dbReference type="ARBA" id="ARBA00022741"/>
    </source>
</evidence>
<dbReference type="PROSITE" id="PS50893">
    <property type="entry name" value="ABC_TRANSPORTER_2"/>
    <property type="match status" value="1"/>
</dbReference>
<sequence>MQTFASTANRSNTTSTSELTIDGLILSRQQQHLLSLSATIRGGEILTIMGPSGSGKSTLLNWLTGMLPAGFSAEGQLHLNGQNITTTASHLRHIGLLYQDPLLFPHLSVAGNIGFAMPPSSKVQRQAAISEALTQVGLGGLEQRDPQSLSGGQQARVALLRVLLSQPKAILLDEPFSKLDSQLRQETRQLVFDQIRQHQLPAIMVTHDQTDADAAEGKIISLDKKN</sequence>
<dbReference type="Proteomes" id="UP000000684">
    <property type="component" value="Chromosome"/>
</dbReference>
<organism evidence="5 6">
    <name type="scientific">Shewanella frigidimarina (strain NCIMB 400)</name>
    <dbReference type="NCBI Taxonomy" id="318167"/>
    <lineage>
        <taxon>Bacteria</taxon>
        <taxon>Pseudomonadati</taxon>
        <taxon>Pseudomonadota</taxon>
        <taxon>Gammaproteobacteria</taxon>
        <taxon>Alteromonadales</taxon>
        <taxon>Shewanellaceae</taxon>
        <taxon>Shewanella</taxon>
    </lineage>
</organism>
<dbReference type="InterPro" id="IPR027417">
    <property type="entry name" value="P-loop_NTPase"/>
</dbReference>
<protein>
    <submittedName>
        <fullName evidence="5">ABC transporter related</fullName>
    </submittedName>
</protein>
<accession>Q07YW4</accession>
<gene>
    <name evidence="5" type="ordered locus">Sfri_2961</name>
</gene>
<dbReference type="GeneID" id="41838344"/>
<dbReference type="InterPro" id="IPR003593">
    <property type="entry name" value="AAA+_ATPase"/>
</dbReference>
<dbReference type="PANTHER" id="PTHR42781">
    <property type="entry name" value="SPERMIDINE/PUTRESCINE IMPORT ATP-BINDING PROTEIN POTA"/>
    <property type="match status" value="1"/>
</dbReference>
<keyword evidence="1" id="KW-0813">Transport</keyword>
<dbReference type="GO" id="GO:0005524">
    <property type="term" value="F:ATP binding"/>
    <property type="evidence" value="ECO:0007669"/>
    <property type="project" value="UniProtKB-KW"/>
</dbReference>